<protein>
    <submittedName>
        <fullName evidence="1">Uncharacterized protein</fullName>
    </submittedName>
</protein>
<proteinExistence type="predicted"/>
<dbReference type="Proteomes" id="UP001352852">
    <property type="component" value="Unassembled WGS sequence"/>
</dbReference>
<dbReference type="PANTHER" id="PTHR47526">
    <property type="entry name" value="ATP-DEPENDENT DNA HELICASE"/>
    <property type="match status" value="1"/>
</dbReference>
<gene>
    <name evidence="1" type="ORF">CHARACLAT_019345</name>
</gene>
<sequence length="168" mass="18412">MAHSTCKAGLGEACSHAAALMYALLAAVNVKDGQSSAQKTCAWVIPGKTSQIQYEELSKISMTKKNKSKSTTLPSIPVPSKDEYLRFFQQLHECDVQEGNPNRTAILSVIAGHSDKYIPKTVQLNLPQPLTSLFSNARLQADLSSLLVESEKVFDDLQLTEKEMGKSR</sequence>
<organism evidence="1 2">
    <name type="scientific">Characodon lateralis</name>
    <dbReference type="NCBI Taxonomy" id="208331"/>
    <lineage>
        <taxon>Eukaryota</taxon>
        <taxon>Metazoa</taxon>
        <taxon>Chordata</taxon>
        <taxon>Craniata</taxon>
        <taxon>Vertebrata</taxon>
        <taxon>Euteleostomi</taxon>
        <taxon>Actinopterygii</taxon>
        <taxon>Neopterygii</taxon>
        <taxon>Teleostei</taxon>
        <taxon>Neoteleostei</taxon>
        <taxon>Acanthomorphata</taxon>
        <taxon>Ovalentaria</taxon>
        <taxon>Atherinomorphae</taxon>
        <taxon>Cyprinodontiformes</taxon>
        <taxon>Goodeidae</taxon>
        <taxon>Characodon</taxon>
    </lineage>
</organism>
<evidence type="ECO:0000313" key="2">
    <source>
        <dbReference type="Proteomes" id="UP001352852"/>
    </source>
</evidence>
<dbReference type="EMBL" id="JAHUTJ010042737">
    <property type="protein sequence ID" value="MED6281253.1"/>
    <property type="molecule type" value="Genomic_DNA"/>
</dbReference>
<reference evidence="1 2" key="1">
    <citation type="submission" date="2021-06" db="EMBL/GenBank/DDBJ databases">
        <authorList>
            <person name="Palmer J.M."/>
        </authorList>
    </citation>
    <scope>NUCLEOTIDE SEQUENCE [LARGE SCALE GENOMIC DNA]</scope>
    <source>
        <strain evidence="1 2">CL_MEX2019</strain>
        <tissue evidence="1">Muscle</tissue>
    </source>
</reference>
<comment type="caution">
    <text evidence="1">The sequence shown here is derived from an EMBL/GenBank/DDBJ whole genome shotgun (WGS) entry which is preliminary data.</text>
</comment>
<name>A0ABU7E1U0_9TELE</name>
<accession>A0ABU7E1U0</accession>
<evidence type="ECO:0000313" key="1">
    <source>
        <dbReference type="EMBL" id="MED6281253.1"/>
    </source>
</evidence>
<keyword evidence="2" id="KW-1185">Reference proteome</keyword>